<keyword evidence="2" id="KW-1185">Reference proteome</keyword>
<organism evidence="1 2">
    <name type="scientific">Portunus trituberculatus</name>
    <name type="common">Swimming crab</name>
    <name type="synonym">Neptunus trituberculatus</name>
    <dbReference type="NCBI Taxonomy" id="210409"/>
    <lineage>
        <taxon>Eukaryota</taxon>
        <taxon>Metazoa</taxon>
        <taxon>Ecdysozoa</taxon>
        <taxon>Arthropoda</taxon>
        <taxon>Crustacea</taxon>
        <taxon>Multicrustacea</taxon>
        <taxon>Malacostraca</taxon>
        <taxon>Eumalacostraca</taxon>
        <taxon>Eucarida</taxon>
        <taxon>Decapoda</taxon>
        <taxon>Pleocyemata</taxon>
        <taxon>Brachyura</taxon>
        <taxon>Eubrachyura</taxon>
        <taxon>Portunoidea</taxon>
        <taxon>Portunidae</taxon>
        <taxon>Portuninae</taxon>
        <taxon>Portunus</taxon>
    </lineage>
</organism>
<reference evidence="1 2" key="1">
    <citation type="submission" date="2019-05" db="EMBL/GenBank/DDBJ databases">
        <title>Another draft genome of Portunus trituberculatus and its Hox gene families provides insights of decapod evolution.</title>
        <authorList>
            <person name="Jeong J.-H."/>
            <person name="Song I."/>
            <person name="Kim S."/>
            <person name="Choi T."/>
            <person name="Kim D."/>
            <person name="Ryu S."/>
            <person name="Kim W."/>
        </authorList>
    </citation>
    <scope>NUCLEOTIDE SEQUENCE [LARGE SCALE GENOMIC DNA]</scope>
    <source>
        <tissue evidence="1">Muscle</tissue>
    </source>
</reference>
<name>A0A5B7IAE2_PORTR</name>
<sequence length="102" mass="11572">MSEEVCVGKVKLMTECGWNVVLVTGVNVRDEETQYKVTFPSCQRLARPQQYNDALWWEEGDEEESEIPTIAPVLDVDFPKLFSVQVAHGETGRRPSNVRNGM</sequence>
<dbReference type="EMBL" id="VSRR010059645">
    <property type="protein sequence ID" value="MPC82391.1"/>
    <property type="molecule type" value="Genomic_DNA"/>
</dbReference>
<gene>
    <name evidence="1" type="ORF">E2C01_077057</name>
</gene>
<dbReference type="OrthoDB" id="534912at2759"/>
<dbReference type="Proteomes" id="UP000324222">
    <property type="component" value="Unassembled WGS sequence"/>
</dbReference>
<protein>
    <submittedName>
        <fullName evidence="1">Uncharacterized protein</fullName>
    </submittedName>
</protein>
<evidence type="ECO:0000313" key="2">
    <source>
        <dbReference type="Proteomes" id="UP000324222"/>
    </source>
</evidence>
<accession>A0A5B7IAE2</accession>
<proteinExistence type="predicted"/>
<comment type="caution">
    <text evidence="1">The sequence shown here is derived from an EMBL/GenBank/DDBJ whole genome shotgun (WGS) entry which is preliminary data.</text>
</comment>
<dbReference type="AlphaFoldDB" id="A0A5B7IAE2"/>
<evidence type="ECO:0000313" key="1">
    <source>
        <dbReference type="EMBL" id="MPC82391.1"/>
    </source>
</evidence>